<evidence type="ECO:0000313" key="4">
    <source>
        <dbReference type="EMBL" id="PHP67649.1"/>
    </source>
</evidence>
<name>A0A2G1QQ95_9HYPH</name>
<keyword evidence="4" id="KW-0560">Oxidoreductase</keyword>
<dbReference type="PANTHER" id="PTHR43004">
    <property type="entry name" value="TRK SYSTEM POTASSIUM UPTAKE PROTEIN"/>
    <property type="match status" value="1"/>
</dbReference>
<dbReference type="InterPro" id="IPR036188">
    <property type="entry name" value="FAD/NAD-bd_sf"/>
</dbReference>
<dbReference type="PANTHER" id="PTHR43004:SF3">
    <property type="entry name" value="P-HYDROXYBENZOATE HYDROXYLASE"/>
    <property type="match status" value="1"/>
</dbReference>
<protein>
    <submittedName>
        <fullName evidence="4">4-hydroxybenzoate 3-monooxygenase</fullName>
    </submittedName>
</protein>
<reference evidence="4 5" key="1">
    <citation type="submission" date="2017-10" db="EMBL/GenBank/DDBJ databases">
        <title>Sedimentibacterium mangrovi gen. nov., sp. nov., a novel member of family Phyllobacteriacea isolated from mangrove sediment.</title>
        <authorList>
            <person name="Liao H."/>
            <person name="Tian Y."/>
        </authorList>
    </citation>
    <scope>NUCLEOTIDE SEQUENCE [LARGE SCALE GENOMIC DNA]</scope>
    <source>
        <strain evidence="4 5">X9-2-2</strain>
    </source>
</reference>
<keyword evidence="5" id="KW-1185">Reference proteome</keyword>
<dbReference type="NCBIfam" id="TIGR02360">
    <property type="entry name" value="pbenz_hydroxyl"/>
    <property type="match status" value="1"/>
</dbReference>
<dbReference type="NCBIfam" id="NF006091">
    <property type="entry name" value="PRK08243.1"/>
    <property type="match status" value="1"/>
</dbReference>
<gene>
    <name evidence="4" type="primary">pobA</name>
    <name evidence="4" type="ORF">CSC94_08090</name>
</gene>
<keyword evidence="2" id="KW-0274">FAD</keyword>
<dbReference type="InterPro" id="IPR050641">
    <property type="entry name" value="RIFMO-like"/>
</dbReference>
<proteinExistence type="predicted"/>
<dbReference type="GO" id="GO:0043639">
    <property type="term" value="P:benzoate catabolic process"/>
    <property type="evidence" value="ECO:0007669"/>
    <property type="project" value="InterPro"/>
</dbReference>
<dbReference type="SUPFAM" id="SSF54373">
    <property type="entry name" value="FAD-linked reductases, C-terminal domain"/>
    <property type="match status" value="1"/>
</dbReference>
<dbReference type="AlphaFoldDB" id="A0A2G1QQ95"/>
<comment type="caution">
    <text evidence="4">The sequence shown here is derived from an EMBL/GenBank/DDBJ whole genome shotgun (WGS) entry which is preliminary data.</text>
</comment>
<dbReference type="GO" id="GO:0018659">
    <property type="term" value="F:4-hydroxybenzoate 3-monooxygenase activity"/>
    <property type="evidence" value="ECO:0007669"/>
    <property type="project" value="InterPro"/>
</dbReference>
<evidence type="ECO:0000256" key="2">
    <source>
        <dbReference type="ARBA" id="ARBA00022827"/>
    </source>
</evidence>
<dbReference type="Pfam" id="PF01494">
    <property type="entry name" value="FAD_binding_3"/>
    <property type="match status" value="1"/>
</dbReference>
<dbReference type="EMBL" id="PDVP01000003">
    <property type="protein sequence ID" value="PHP67649.1"/>
    <property type="molecule type" value="Genomic_DNA"/>
</dbReference>
<evidence type="ECO:0000259" key="3">
    <source>
        <dbReference type="Pfam" id="PF01494"/>
    </source>
</evidence>
<dbReference type="RefSeq" id="WP_099305720.1">
    <property type="nucleotide sequence ID" value="NZ_PDVP01000003.1"/>
</dbReference>
<keyword evidence="1" id="KW-0285">Flavoprotein</keyword>
<dbReference type="InterPro" id="IPR012733">
    <property type="entry name" value="HB_mOase"/>
</dbReference>
<dbReference type="OrthoDB" id="9791689at2"/>
<organism evidence="4 5">
    <name type="scientific">Zhengella mangrovi</name>
    <dbReference type="NCBI Taxonomy" id="1982044"/>
    <lineage>
        <taxon>Bacteria</taxon>
        <taxon>Pseudomonadati</taxon>
        <taxon>Pseudomonadota</taxon>
        <taxon>Alphaproteobacteria</taxon>
        <taxon>Hyphomicrobiales</taxon>
        <taxon>Notoacmeibacteraceae</taxon>
        <taxon>Zhengella</taxon>
    </lineage>
</organism>
<dbReference type="Gene3D" id="3.50.50.60">
    <property type="entry name" value="FAD/NAD(P)-binding domain"/>
    <property type="match status" value="1"/>
</dbReference>
<evidence type="ECO:0000313" key="5">
    <source>
        <dbReference type="Proteomes" id="UP000221168"/>
    </source>
</evidence>
<dbReference type="GO" id="GO:0071949">
    <property type="term" value="F:FAD binding"/>
    <property type="evidence" value="ECO:0007669"/>
    <property type="project" value="InterPro"/>
</dbReference>
<keyword evidence="4" id="KW-0503">Monooxygenase</keyword>
<evidence type="ECO:0000256" key="1">
    <source>
        <dbReference type="ARBA" id="ARBA00022630"/>
    </source>
</evidence>
<dbReference type="PRINTS" id="PR00420">
    <property type="entry name" value="RNGMNOXGNASE"/>
</dbReference>
<dbReference type="InterPro" id="IPR002938">
    <property type="entry name" value="FAD-bd"/>
</dbReference>
<sequence length="393" mass="44373">MEIPARTKVCIIGGGPSGLLLAQLLHKRGIDNIVLEKHSRDHVLSRIRAGVLEHGFAELMREAGVGERMDSEGEIHHGFYIAHDGEMDRVDLKKYSGQSVMVYGQTEVTRDLYDARDAMNGIVIHEAADVQPRDIATDAPYVTWRKGDDVHRVDCDFIVGADGFHGVSRKSIPKDVLREYEKIYPFGWLGVLSRTKPVNDELIYANHERGFALCSLRSQVLSRYYLQVPLTDSVEDWSDEAFWDELRNRLPAEVAGRLQTGPSIEKSIAPLRSFVAEPMRYGNLFLAGDSAHIVPPTGARGLNTAASDIQYLYHGLVDHYLKDDSTGLEEYSAKALARVWKTQRFSWWLTSLLHRFPDTSDYDRILQRTELEYLFSSDAAQTVVAENYVGLPY</sequence>
<feature type="domain" description="FAD-binding" evidence="3">
    <location>
        <begin position="6"/>
        <end position="345"/>
    </location>
</feature>
<accession>A0A2G1QQ95</accession>
<dbReference type="Gene3D" id="3.30.9.10">
    <property type="entry name" value="D-Amino Acid Oxidase, subunit A, domain 2"/>
    <property type="match status" value="1"/>
</dbReference>
<dbReference type="Proteomes" id="UP000221168">
    <property type="component" value="Unassembled WGS sequence"/>
</dbReference>
<dbReference type="SUPFAM" id="SSF51905">
    <property type="entry name" value="FAD/NAD(P)-binding domain"/>
    <property type="match status" value="1"/>
</dbReference>